<dbReference type="InterPro" id="IPR003423">
    <property type="entry name" value="OMP_efflux"/>
</dbReference>
<keyword evidence="3" id="KW-0732">Signal</keyword>
<evidence type="ECO:0000313" key="4">
    <source>
        <dbReference type="EMBL" id="MBB3891469.1"/>
    </source>
</evidence>
<dbReference type="PANTHER" id="PTHR30203">
    <property type="entry name" value="OUTER MEMBRANE CATION EFFLUX PROTEIN"/>
    <property type="match status" value="1"/>
</dbReference>
<evidence type="ECO:0000313" key="5">
    <source>
        <dbReference type="Proteomes" id="UP000530564"/>
    </source>
</evidence>
<comment type="similarity">
    <text evidence="1">Belongs to the outer membrane factor (OMF) (TC 1.B.17) family.</text>
</comment>
<dbReference type="EMBL" id="JACIDK010000002">
    <property type="protein sequence ID" value="MBB3891469.1"/>
    <property type="molecule type" value="Genomic_DNA"/>
</dbReference>
<dbReference type="RefSeq" id="WP_183772329.1">
    <property type="nucleotide sequence ID" value="NZ_JACIDK010000002.1"/>
</dbReference>
<sequence length="418" mass="43367">MSLSMRGGLRFAAASTVAILTALASGSSAAADPAPSFRELLTQAQTAAPQLAEAAGEVRQAEGLAQQARARPNPTLGLDVENFSGSGPYKGSSEAESTLSFGQALELGGKRSARVAAGRAGLEAARAQFSLARADYAFALAEAYAEAEAAERQVTLAQEGLSLTEEVLRISQALVDAGREAELRSLQARSAVTGARAALEAAQAARAGAFARLTALAGSPAPFTSLGESLLTKAAAAARNVDLLTTPAVIAAEAEREAAARRVRVERTRAVPDVTLSAGVRRFSADDSTAVVAGISVPIPVFDQNRGNITAAQGELLSAEARLARARLDAQAELRTALFQVDAAQTRVSAAVETEQTAQEAYQLTRVAYEAGKAPLLELINARRSLAEARTQTIEAQLARLRAEAGLARLQGRPLGDL</sequence>
<dbReference type="Pfam" id="PF02321">
    <property type="entry name" value="OEP"/>
    <property type="match status" value="2"/>
</dbReference>
<organism evidence="4 5">
    <name type="scientific">Phenylobacterium haematophilum</name>
    <dbReference type="NCBI Taxonomy" id="98513"/>
    <lineage>
        <taxon>Bacteria</taxon>
        <taxon>Pseudomonadati</taxon>
        <taxon>Pseudomonadota</taxon>
        <taxon>Alphaproteobacteria</taxon>
        <taxon>Caulobacterales</taxon>
        <taxon>Caulobacteraceae</taxon>
        <taxon>Phenylobacterium</taxon>
    </lineage>
</organism>
<dbReference type="InterPro" id="IPR010131">
    <property type="entry name" value="MdtP/NodT-like"/>
</dbReference>
<dbReference type="InterPro" id="IPR006311">
    <property type="entry name" value="TAT_signal"/>
</dbReference>
<name>A0A840A0H7_9CAUL</name>
<protein>
    <submittedName>
        <fullName evidence="4">Cobalt-zinc-cadmium efflux system outer membrane protein</fullName>
    </submittedName>
</protein>
<dbReference type="SUPFAM" id="SSF56954">
    <property type="entry name" value="Outer membrane efflux proteins (OEP)"/>
    <property type="match status" value="1"/>
</dbReference>
<dbReference type="Proteomes" id="UP000530564">
    <property type="component" value="Unassembled WGS sequence"/>
</dbReference>
<dbReference type="AlphaFoldDB" id="A0A840A0H7"/>
<dbReference type="GO" id="GO:0015562">
    <property type="term" value="F:efflux transmembrane transporter activity"/>
    <property type="evidence" value="ECO:0007669"/>
    <property type="project" value="InterPro"/>
</dbReference>
<dbReference type="Gene3D" id="1.20.1600.10">
    <property type="entry name" value="Outer membrane efflux proteins (OEP)"/>
    <property type="match status" value="1"/>
</dbReference>
<dbReference type="PANTHER" id="PTHR30203:SF24">
    <property type="entry name" value="BLR4935 PROTEIN"/>
    <property type="match status" value="1"/>
</dbReference>
<evidence type="ECO:0000256" key="1">
    <source>
        <dbReference type="ARBA" id="ARBA00007613"/>
    </source>
</evidence>
<keyword evidence="5" id="KW-1185">Reference proteome</keyword>
<evidence type="ECO:0000256" key="3">
    <source>
        <dbReference type="SAM" id="SignalP"/>
    </source>
</evidence>
<proteinExistence type="inferred from homology"/>
<evidence type="ECO:0000256" key="2">
    <source>
        <dbReference type="SAM" id="MobiDB-lite"/>
    </source>
</evidence>
<feature type="signal peptide" evidence="3">
    <location>
        <begin position="1"/>
        <end position="30"/>
    </location>
</feature>
<feature type="chain" id="PRO_5032507832" evidence="3">
    <location>
        <begin position="31"/>
        <end position="418"/>
    </location>
</feature>
<comment type="caution">
    <text evidence="4">The sequence shown here is derived from an EMBL/GenBank/DDBJ whole genome shotgun (WGS) entry which is preliminary data.</text>
</comment>
<dbReference type="PROSITE" id="PS51318">
    <property type="entry name" value="TAT"/>
    <property type="match status" value="1"/>
</dbReference>
<accession>A0A840A0H7</accession>
<feature type="region of interest" description="Disordered" evidence="2">
    <location>
        <begin position="62"/>
        <end position="95"/>
    </location>
</feature>
<reference evidence="4 5" key="1">
    <citation type="submission" date="2020-08" db="EMBL/GenBank/DDBJ databases">
        <title>Genomic Encyclopedia of Type Strains, Phase IV (KMG-IV): sequencing the most valuable type-strain genomes for metagenomic binning, comparative biology and taxonomic classification.</title>
        <authorList>
            <person name="Goeker M."/>
        </authorList>
    </citation>
    <scope>NUCLEOTIDE SEQUENCE [LARGE SCALE GENOMIC DNA]</scope>
    <source>
        <strain evidence="4 5">DSM 21793</strain>
    </source>
</reference>
<gene>
    <name evidence="4" type="ORF">GGQ61_002186</name>
</gene>